<dbReference type="AlphaFoldDB" id="A0A371EYJ3"/>
<feature type="non-terminal residue" evidence="1">
    <location>
        <position position="1"/>
    </location>
</feature>
<protein>
    <submittedName>
        <fullName evidence="1">Uncharacterized protein</fullName>
    </submittedName>
</protein>
<keyword evidence="2" id="KW-1185">Reference proteome</keyword>
<sequence length="275" mass="31703">MKQAMKGFQNGIHREKALGFLIPKPIMSPKDAFTLLPRDQLPCANGLLPIAFIIYLHAIFKSFELYGFTNMETTALECPTTRGKLRKLQEEGHKSRPNTIHIMGFCYLNDPWVYHVYMENNGEQYAKSPNNGQKGKVFEKSSLKEGKISYLKEFKFLPWGVDLSQCYIESTIMLMSWTCPKNTGQDEKKKDIKHKDIEALQSPLSIGRLKRLKVEVQRKMDLLRGKEESKEGLMNFFIQSEMLNLGFRYLLIEITLVDRLTPPGSSTLHKCHDHN</sequence>
<proteinExistence type="predicted"/>
<gene>
    <name evidence="1" type="ORF">CR513_49564</name>
</gene>
<comment type="caution">
    <text evidence="1">The sequence shown here is derived from an EMBL/GenBank/DDBJ whole genome shotgun (WGS) entry which is preliminary data.</text>
</comment>
<evidence type="ECO:0000313" key="1">
    <source>
        <dbReference type="EMBL" id="RDX71127.1"/>
    </source>
</evidence>
<evidence type="ECO:0000313" key="2">
    <source>
        <dbReference type="Proteomes" id="UP000257109"/>
    </source>
</evidence>
<accession>A0A371EYJ3</accession>
<reference evidence="1" key="1">
    <citation type="submission" date="2018-05" db="EMBL/GenBank/DDBJ databases">
        <title>Draft genome of Mucuna pruriens seed.</title>
        <authorList>
            <person name="Nnadi N.E."/>
            <person name="Vos R."/>
            <person name="Hasami M.H."/>
            <person name="Devisetty U.K."/>
            <person name="Aguiy J.C."/>
        </authorList>
    </citation>
    <scope>NUCLEOTIDE SEQUENCE [LARGE SCALE GENOMIC DNA]</scope>
    <source>
        <strain evidence="1">JCA_2017</strain>
    </source>
</reference>
<organism evidence="1 2">
    <name type="scientific">Mucuna pruriens</name>
    <name type="common">Velvet bean</name>
    <name type="synonym">Dolichos pruriens</name>
    <dbReference type="NCBI Taxonomy" id="157652"/>
    <lineage>
        <taxon>Eukaryota</taxon>
        <taxon>Viridiplantae</taxon>
        <taxon>Streptophyta</taxon>
        <taxon>Embryophyta</taxon>
        <taxon>Tracheophyta</taxon>
        <taxon>Spermatophyta</taxon>
        <taxon>Magnoliopsida</taxon>
        <taxon>eudicotyledons</taxon>
        <taxon>Gunneridae</taxon>
        <taxon>Pentapetalae</taxon>
        <taxon>rosids</taxon>
        <taxon>fabids</taxon>
        <taxon>Fabales</taxon>
        <taxon>Fabaceae</taxon>
        <taxon>Papilionoideae</taxon>
        <taxon>50 kb inversion clade</taxon>
        <taxon>NPAAA clade</taxon>
        <taxon>indigoferoid/millettioid clade</taxon>
        <taxon>Phaseoleae</taxon>
        <taxon>Mucuna</taxon>
    </lineage>
</organism>
<dbReference type="Proteomes" id="UP000257109">
    <property type="component" value="Unassembled WGS sequence"/>
</dbReference>
<dbReference type="EMBL" id="QJKJ01011456">
    <property type="protein sequence ID" value="RDX71127.1"/>
    <property type="molecule type" value="Genomic_DNA"/>
</dbReference>
<name>A0A371EYJ3_MUCPR</name>